<evidence type="ECO:0000256" key="5">
    <source>
        <dbReference type="ARBA" id="ARBA00022723"/>
    </source>
</evidence>
<dbReference type="Proteomes" id="UP001061958">
    <property type="component" value="Unassembled WGS sequence"/>
</dbReference>
<dbReference type="PANTHER" id="PTHR20854">
    <property type="entry name" value="INOSITOL MONOPHOSPHATASE"/>
    <property type="match status" value="1"/>
</dbReference>
<name>A0A9C7PVD6_9RHOD</name>
<evidence type="ECO:0000256" key="7">
    <source>
        <dbReference type="ARBA" id="ARBA00022842"/>
    </source>
</evidence>
<comment type="caution">
    <text evidence="10">The sequence shown here is derived from an EMBL/GenBank/DDBJ whole genome shotgun (WGS) entry which is preliminary data.</text>
</comment>
<keyword evidence="11" id="KW-1185">Reference proteome</keyword>
<protein>
    <recommendedName>
        <fullName evidence="9">Inositol-1-monophosphatase</fullName>
        <ecNumber evidence="9">3.1.3.25</ecNumber>
    </recommendedName>
</protein>
<evidence type="ECO:0000256" key="9">
    <source>
        <dbReference type="RuleBase" id="RU364068"/>
    </source>
</evidence>
<dbReference type="PANTHER" id="PTHR20854:SF4">
    <property type="entry name" value="INOSITOL-1-MONOPHOSPHATASE-RELATED"/>
    <property type="match status" value="1"/>
</dbReference>
<proteinExistence type="inferred from homology"/>
<feature type="binding site" evidence="8">
    <location>
        <position position="91"/>
    </location>
    <ligand>
        <name>Mg(2+)</name>
        <dbReference type="ChEBI" id="CHEBI:18420"/>
        <label>1</label>
        <note>catalytic</note>
    </ligand>
</feature>
<dbReference type="GO" id="GO:0046872">
    <property type="term" value="F:metal ion binding"/>
    <property type="evidence" value="ECO:0007669"/>
    <property type="project" value="UniProtKB-KW"/>
</dbReference>
<dbReference type="FunFam" id="3.30.540.10:FF:000003">
    <property type="entry name" value="Inositol-1-monophosphatase"/>
    <property type="match status" value="1"/>
</dbReference>
<reference evidence="10" key="2">
    <citation type="submission" date="2022-01" db="EMBL/GenBank/DDBJ databases">
        <authorList>
            <person name="Hirooka S."/>
            <person name="Miyagishima S.Y."/>
        </authorList>
    </citation>
    <scope>NUCLEOTIDE SEQUENCE</scope>
    <source>
        <strain evidence="10">NBRC 102759</strain>
    </source>
</reference>
<organism evidence="10 11">
    <name type="scientific">Galdieria partita</name>
    <dbReference type="NCBI Taxonomy" id="83374"/>
    <lineage>
        <taxon>Eukaryota</taxon>
        <taxon>Rhodophyta</taxon>
        <taxon>Bangiophyceae</taxon>
        <taxon>Galdieriales</taxon>
        <taxon>Galdieriaceae</taxon>
        <taxon>Galdieria</taxon>
    </lineage>
</organism>
<dbReference type="Gene3D" id="3.40.190.80">
    <property type="match status" value="1"/>
</dbReference>
<comment type="similarity">
    <text evidence="4 9">Belongs to the inositol monophosphatase superfamily.</text>
</comment>
<keyword evidence="5 8" id="KW-0479">Metal-binding</keyword>
<dbReference type="PROSITE" id="PS00630">
    <property type="entry name" value="IMP_2"/>
    <property type="match status" value="1"/>
</dbReference>
<reference evidence="10" key="1">
    <citation type="journal article" date="2022" name="Proc. Natl. Acad. Sci. U.S.A.">
        <title>Life cycle and functional genomics of the unicellular red alga Galdieria for elucidating algal and plant evolution and industrial use.</title>
        <authorList>
            <person name="Hirooka S."/>
            <person name="Itabashi T."/>
            <person name="Ichinose T.M."/>
            <person name="Onuma R."/>
            <person name="Fujiwara T."/>
            <person name="Yamashita S."/>
            <person name="Jong L.W."/>
            <person name="Tomita R."/>
            <person name="Iwane A.H."/>
            <person name="Miyagishima S.Y."/>
        </authorList>
    </citation>
    <scope>NUCLEOTIDE SEQUENCE</scope>
    <source>
        <strain evidence="10">NBRC 102759</strain>
    </source>
</reference>
<evidence type="ECO:0000256" key="2">
    <source>
        <dbReference type="ARBA" id="ARBA00001946"/>
    </source>
</evidence>
<gene>
    <name evidence="10" type="ORF">GpartN1_g2950.t1</name>
</gene>
<evidence type="ECO:0000256" key="6">
    <source>
        <dbReference type="ARBA" id="ARBA00022801"/>
    </source>
</evidence>
<dbReference type="Gene3D" id="3.30.540.10">
    <property type="entry name" value="Fructose-1,6-Bisphosphatase, subunit A, domain 1"/>
    <property type="match status" value="1"/>
</dbReference>
<evidence type="ECO:0000256" key="8">
    <source>
        <dbReference type="PIRSR" id="PIRSR600760-2"/>
    </source>
</evidence>
<dbReference type="GO" id="GO:0006020">
    <property type="term" value="P:inositol metabolic process"/>
    <property type="evidence" value="ECO:0007669"/>
    <property type="project" value="TreeGrafter"/>
</dbReference>
<feature type="binding site" evidence="8">
    <location>
        <position position="71"/>
    </location>
    <ligand>
        <name>Mg(2+)</name>
        <dbReference type="ChEBI" id="CHEBI:18420"/>
        <label>1</label>
        <note>catalytic</note>
    </ligand>
</feature>
<evidence type="ECO:0000313" key="10">
    <source>
        <dbReference type="EMBL" id="GJQ11159.1"/>
    </source>
</evidence>
<sequence length="268" mass="29890">MDNLKQRLCFALPLIRQAGTILRGAFSLRKEGVIYRKKTETDPVTDTDIELETFFRNEIFSKFPNETFIGEESASNLEKFDCESCWILDPIDGTANFVHGIPNVAISLAYSERGQVVLGIVYNPLQEELFTAIRGGGAFLEDNPIRVSDVNNWNEAIVCTEFGSDRSSVKCNMIVENLKSVLDEKIQGIRATGSAALNLCYVAAGRFDVYYEYGPHIWDIAAGSLIVEEAGGAVFHPTGSSLDLRSRGILATNQKFCKKLKFPPFWHF</sequence>
<comment type="pathway">
    <text evidence="3 9">Polyol metabolism; myo-inositol biosynthesis; myo-inositol from D-glucose 6-phosphate: step 2/2.</text>
</comment>
<dbReference type="InterPro" id="IPR000760">
    <property type="entry name" value="Inositol_monophosphatase-like"/>
</dbReference>
<feature type="binding site" evidence="8">
    <location>
        <position position="219"/>
    </location>
    <ligand>
        <name>Mg(2+)</name>
        <dbReference type="ChEBI" id="CHEBI:18420"/>
        <label>1</label>
        <note>catalytic</note>
    </ligand>
</feature>
<dbReference type="InterPro" id="IPR020550">
    <property type="entry name" value="Inositol_monophosphatase_CS"/>
</dbReference>
<feature type="binding site" evidence="8">
    <location>
        <position position="92"/>
    </location>
    <ligand>
        <name>Mg(2+)</name>
        <dbReference type="ChEBI" id="CHEBI:18420"/>
        <label>1</label>
        <note>catalytic</note>
    </ligand>
</feature>
<dbReference type="OrthoDB" id="10254945at2759"/>
<keyword evidence="6 9" id="KW-0378">Hydrolase</keyword>
<evidence type="ECO:0000256" key="4">
    <source>
        <dbReference type="ARBA" id="ARBA00009759"/>
    </source>
</evidence>
<dbReference type="CDD" id="cd01639">
    <property type="entry name" value="IMPase"/>
    <property type="match status" value="1"/>
</dbReference>
<dbReference type="GO" id="GO:0008934">
    <property type="term" value="F:inositol monophosphate 1-phosphatase activity"/>
    <property type="evidence" value="ECO:0007669"/>
    <property type="project" value="InterPro"/>
</dbReference>
<dbReference type="FunFam" id="3.40.190.80:FF:000002">
    <property type="entry name" value="Inositol-1-monophosphatase"/>
    <property type="match status" value="1"/>
</dbReference>
<dbReference type="PROSITE" id="PS00629">
    <property type="entry name" value="IMP_1"/>
    <property type="match status" value="1"/>
</dbReference>
<dbReference type="SUPFAM" id="SSF56655">
    <property type="entry name" value="Carbohydrate phosphatase"/>
    <property type="match status" value="1"/>
</dbReference>
<dbReference type="GO" id="GO:0007165">
    <property type="term" value="P:signal transduction"/>
    <property type="evidence" value="ECO:0007669"/>
    <property type="project" value="TreeGrafter"/>
</dbReference>
<feature type="binding site" evidence="8">
    <location>
        <position position="89"/>
    </location>
    <ligand>
        <name>Mg(2+)</name>
        <dbReference type="ChEBI" id="CHEBI:18420"/>
        <label>1</label>
        <note>catalytic</note>
    </ligand>
</feature>
<dbReference type="PRINTS" id="PR00377">
    <property type="entry name" value="IMPHPHTASES"/>
</dbReference>
<evidence type="ECO:0000313" key="11">
    <source>
        <dbReference type="Proteomes" id="UP001061958"/>
    </source>
</evidence>
<dbReference type="Pfam" id="PF00459">
    <property type="entry name" value="Inositol_P"/>
    <property type="match status" value="1"/>
</dbReference>
<dbReference type="EMBL" id="BQMJ01000021">
    <property type="protein sequence ID" value="GJQ11159.1"/>
    <property type="molecule type" value="Genomic_DNA"/>
</dbReference>
<comment type="catalytic activity">
    <reaction evidence="1 9">
        <text>a myo-inositol phosphate + H2O = myo-inositol + phosphate</text>
        <dbReference type="Rhea" id="RHEA:24056"/>
        <dbReference type="ChEBI" id="CHEBI:15377"/>
        <dbReference type="ChEBI" id="CHEBI:17268"/>
        <dbReference type="ChEBI" id="CHEBI:43474"/>
        <dbReference type="ChEBI" id="CHEBI:84139"/>
        <dbReference type="EC" id="3.1.3.25"/>
    </reaction>
</comment>
<dbReference type="EC" id="3.1.3.25" evidence="9"/>
<dbReference type="AlphaFoldDB" id="A0A9C7PVD6"/>
<comment type="cofactor">
    <cofactor evidence="2 8 9">
        <name>Mg(2+)</name>
        <dbReference type="ChEBI" id="CHEBI:18420"/>
    </cofactor>
</comment>
<keyword evidence="7 8" id="KW-0460">Magnesium</keyword>
<dbReference type="InterPro" id="IPR033942">
    <property type="entry name" value="IMPase"/>
</dbReference>
<accession>A0A9C7PVD6</accession>
<evidence type="ECO:0000256" key="3">
    <source>
        <dbReference type="ARBA" id="ARBA00005152"/>
    </source>
</evidence>
<dbReference type="GO" id="GO:0046854">
    <property type="term" value="P:phosphatidylinositol phosphate biosynthetic process"/>
    <property type="evidence" value="ECO:0007669"/>
    <property type="project" value="InterPro"/>
</dbReference>
<dbReference type="InterPro" id="IPR020583">
    <property type="entry name" value="Inositol_monoP_metal-BS"/>
</dbReference>
<evidence type="ECO:0000256" key="1">
    <source>
        <dbReference type="ARBA" id="ARBA00001033"/>
    </source>
</evidence>